<name>A0ACC1AIZ5_9ROSI</name>
<keyword evidence="2" id="KW-1185">Reference proteome</keyword>
<dbReference type="EMBL" id="CM047906">
    <property type="protein sequence ID" value="KAJ0086637.1"/>
    <property type="molecule type" value="Genomic_DNA"/>
</dbReference>
<dbReference type="Proteomes" id="UP001164250">
    <property type="component" value="Chromosome 10"/>
</dbReference>
<evidence type="ECO:0000313" key="2">
    <source>
        <dbReference type="Proteomes" id="UP001164250"/>
    </source>
</evidence>
<accession>A0ACC1AIZ5</accession>
<evidence type="ECO:0000313" key="1">
    <source>
        <dbReference type="EMBL" id="KAJ0086637.1"/>
    </source>
</evidence>
<comment type="caution">
    <text evidence="1">The sequence shown here is derived from an EMBL/GenBank/DDBJ whole genome shotgun (WGS) entry which is preliminary data.</text>
</comment>
<gene>
    <name evidence="1" type="ORF">Patl1_08116</name>
</gene>
<proteinExistence type="predicted"/>
<protein>
    <submittedName>
        <fullName evidence="1">Uncharacterized protein</fullName>
    </submittedName>
</protein>
<reference evidence="2" key="1">
    <citation type="journal article" date="2023" name="G3 (Bethesda)">
        <title>Genome assembly and association tests identify interacting loci associated with vigor, precocity, and sex in interspecific pistachio rootstocks.</title>
        <authorList>
            <person name="Palmer W."/>
            <person name="Jacygrad E."/>
            <person name="Sagayaradj S."/>
            <person name="Cavanaugh K."/>
            <person name="Han R."/>
            <person name="Bertier L."/>
            <person name="Beede B."/>
            <person name="Kafkas S."/>
            <person name="Golino D."/>
            <person name="Preece J."/>
            <person name="Michelmore R."/>
        </authorList>
    </citation>
    <scope>NUCLEOTIDE SEQUENCE [LARGE SCALE GENOMIC DNA]</scope>
</reference>
<sequence length="750" mass="84389">MLTKVPHTILGENNYTSWAVCMKNYLTGEGLWQIVDGSEPKDQNDDQSTLKTWEKHNAKALHAIQVSCSSIMFSYISMEKTAKAVWDRLASIHRWHDHIVASQAELTLDKQGISANAGTFEDTNIPYMVLYHAAVNGDQRSIEKFFGRYPETVSARIATDGGTALHTAALHRHDNLVELLVPLMPQEDLELRTTSGATALHIAATGKSVEMAEAMVKKNKKLLSLKDDNRYIPVCIAALYGDKRMLRYLYSETSAEELNPETSFALSLLERFPKLAITRDVKGRICLNVLAQKRSSFPSGSQLSRWQRWIYRRPRVETVVTTLYDEGSTKYRSDRLTDLETDSDDSGQSLALRWKKGLKEAAYELLGINYISQLKLKHRQATGILILVCREIAKLNSTQHLQSLVMPSMFQATESGNVEFVTEMIRFDPALLWSRTEMGGIFHAAVAQRQEKIWNLIYETEEKRDLASIEDNFDNNILHIAGMLAPVSHITKIPGPAMQMQRELQWFKEVENIVRPMLREQQNREGKTPRALFSEQHKALANEGKKWMKDTATSCLLVATLIATVMFEAAIHIPGGSGGGIWGPKTTEEVPPLVVGSDQALVGLDCSHQPYDTCRQIGNFSFFFFQPMLNCGFASVCKQNECCNGFEENRDVEAADPHIPNPHISLTKIRRLIESNKFLIDDGGFLRLFPNWNGGTGIGGVICHQAVMRKAAIGEAYVPPGSDEKPYVKDKIWWDVLVFEQTHTQVAQQN</sequence>
<organism evidence="1 2">
    <name type="scientific">Pistacia atlantica</name>
    <dbReference type="NCBI Taxonomy" id="434234"/>
    <lineage>
        <taxon>Eukaryota</taxon>
        <taxon>Viridiplantae</taxon>
        <taxon>Streptophyta</taxon>
        <taxon>Embryophyta</taxon>
        <taxon>Tracheophyta</taxon>
        <taxon>Spermatophyta</taxon>
        <taxon>Magnoliopsida</taxon>
        <taxon>eudicotyledons</taxon>
        <taxon>Gunneridae</taxon>
        <taxon>Pentapetalae</taxon>
        <taxon>rosids</taxon>
        <taxon>malvids</taxon>
        <taxon>Sapindales</taxon>
        <taxon>Anacardiaceae</taxon>
        <taxon>Pistacia</taxon>
    </lineage>
</organism>